<feature type="region of interest" description="Disordered" evidence="3">
    <location>
        <begin position="364"/>
        <end position="440"/>
    </location>
</feature>
<dbReference type="PANTHER" id="PTHR42107">
    <property type="entry name" value="YALI0D24453P"/>
    <property type="match status" value="1"/>
</dbReference>
<protein>
    <recommendedName>
        <fullName evidence="4">WHIM1 domain-containing protein</fullName>
    </recommendedName>
</protein>
<name>A0A9P6DST9_9AGAM</name>
<feature type="compositionally biased region" description="Pro residues" evidence="3">
    <location>
        <begin position="423"/>
        <end position="435"/>
    </location>
</feature>
<feature type="domain" description="WHIM1" evidence="4">
    <location>
        <begin position="136"/>
        <end position="169"/>
    </location>
</feature>
<accession>A0A9P6DST9</accession>
<sequence length="473" mass="53323">MNQATRQAGSSSTGSVPAPAISSQQQGGVAIHPSERWETAFVYAFVSKFTSLRKKVEGFETPMDFELALMFSGRDPIIEAILSVFLVNLRPSIRNPQQKTERLVASVVEEYCKNPTERSIWWDEETRRNKDPLTGTKGFFSLSWDTKLTILRQLVEWQVTHCVHIRETIDTAWGKADKEANAPPPPEDPRSLENLRMIPLGQDSTRKRYWIVDDSPRIYMSSNPWKSLCPFTAISNSLEEFQAVIENLKRTASTFSDRAASQKPSRVRPNKNEQSHLELISKLELEQLPKVEAEVARVAKARKRLEQKTILLAQTDIRATRTRRQTRRPDYVYDFEDPEDNDDNDDYKYVEDMDDFIDDAAVLNSRKRPADTSPPDPTTGLEWRGERRSSRLGNAPPIAFDDDDLPPPAKRAKSSLGGSSVPPDDPPAGPGPSAPPIVDAAPLVGKKKSKFWYYTVEPIPGASTSKRRCRGLL</sequence>
<organism evidence="5 6">
    <name type="scientific">Hydnum rufescens UP504</name>
    <dbReference type="NCBI Taxonomy" id="1448309"/>
    <lineage>
        <taxon>Eukaryota</taxon>
        <taxon>Fungi</taxon>
        <taxon>Dikarya</taxon>
        <taxon>Basidiomycota</taxon>
        <taxon>Agaricomycotina</taxon>
        <taxon>Agaricomycetes</taxon>
        <taxon>Cantharellales</taxon>
        <taxon>Hydnaceae</taxon>
        <taxon>Hydnum</taxon>
    </lineage>
</organism>
<dbReference type="EMBL" id="MU128970">
    <property type="protein sequence ID" value="KAF9513591.1"/>
    <property type="molecule type" value="Genomic_DNA"/>
</dbReference>
<evidence type="ECO:0000256" key="1">
    <source>
        <dbReference type="ARBA" id="ARBA00004123"/>
    </source>
</evidence>
<reference evidence="5" key="1">
    <citation type="journal article" date="2020" name="Nat. Commun.">
        <title>Large-scale genome sequencing of mycorrhizal fungi provides insights into the early evolution of symbiotic traits.</title>
        <authorList>
            <person name="Miyauchi S."/>
            <person name="Kiss E."/>
            <person name="Kuo A."/>
            <person name="Drula E."/>
            <person name="Kohler A."/>
            <person name="Sanchez-Garcia M."/>
            <person name="Morin E."/>
            <person name="Andreopoulos B."/>
            <person name="Barry K.W."/>
            <person name="Bonito G."/>
            <person name="Buee M."/>
            <person name="Carver A."/>
            <person name="Chen C."/>
            <person name="Cichocki N."/>
            <person name="Clum A."/>
            <person name="Culley D."/>
            <person name="Crous P.W."/>
            <person name="Fauchery L."/>
            <person name="Girlanda M."/>
            <person name="Hayes R.D."/>
            <person name="Keri Z."/>
            <person name="LaButti K."/>
            <person name="Lipzen A."/>
            <person name="Lombard V."/>
            <person name="Magnuson J."/>
            <person name="Maillard F."/>
            <person name="Murat C."/>
            <person name="Nolan M."/>
            <person name="Ohm R.A."/>
            <person name="Pangilinan J."/>
            <person name="Pereira M.F."/>
            <person name="Perotto S."/>
            <person name="Peter M."/>
            <person name="Pfister S."/>
            <person name="Riley R."/>
            <person name="Sitrit Y."/>
            <person name="Stielow J.B."/>
            <person name="Szollosi G."/>
            <person name="Zifcakova L."/>
            <person name="Stursova M."/>
            <person name="Spatafora J.W."/>
            <person name="Tedersoo L."/>
            <person name="Vaario L.M."/>
            <person name="Yamada A."/>
            <person name="Yan M."/>
            <person name="Wang P."/>
            <person name="Xu J."/>
            <person name="Bruns T."/>
            <person name="Baldrian P."/>
            <person name="Vilgalys R."/>
            <person name="Dunand C."/>
            <person name="Henrissat B."/>
            <person name="Grigoriev I.V."/>
            <person name="Hibbett D."/>
            <person name="Nagy L.G."/>
            <person name="Martin F.M."/>
        </authorList>
    </citation>
    <scope>NUCLEOTIDE SEQUENCE</scope>
    <source>
        <strain evidence="5">UP504</strain>
    </source>
</reference>
<dbReference type="Pfam" id="PF15612">
    <property type="entry name" value="WHIM1"/>
    <property type="match status" value="1"/>
</dbReference>
<dbReference type="InterPro" id="IPR028942">
    <property type="entry name" value="WHIM1_dom"/>
</dbReference>
<evidence type="ECO:0000259" key="4">
    <source>
        <dbReference type="Pfam" id="PF15612"/>
    </source>
</evidence>
<dbReference type="AlphaFoldDB" id="A0A9P6DST9"/>
<feature type="region of interest" description="Disordered" evidence="3">
    <location>
        <begin position="328"/>
        <end position="347"/>
    </location>
</feature>
<dbReference type="PANTHER" id="PTHR42107:SF1">
    <property type="entry name" value="WHIM1 DOMAIN-CONTAINING PROTEIN"/>
    <property type="match status" value="1"/>
</dbReference>
<evidence type="ECO:0000313" key="5">
    <source>
        <dbReference type="EMBL" id="KAF9513591.1"/>
    </source>
</evidence>
<dbReference type="Proteomes" id="UP000886523">
    <property type="component" value="Unassembled WGS sequence"/>
</dbReference>
<dbReference type="OrthoDB" id="205403at2759"/>
<keyword evidence="2" id="KW-0539">Nucleus</keyword>
<evidence type="ECO:0000256" key="2">
    <source>
        <dbReference type="ARBA" id="ARBA00023242"/>
    </source>
</evidence>
<comment type="caution">
    <text evidence="5">The sequence shown here is derived from an EMBL/GenBank/DDBJ whole genome shotgun (WGS) entry which is preliminary data.</text>
</comment>
<comment type="subcellular location">
    <subcellularLocation>
        <location evidence="1">Nucleus</location>
    </subcellularLocation>
</comment>
<gene>
    <name evidence="5" type="ORF">BS47DRAFT_1376678</name>
</gene>
<feature type="region of interest" description="Disordered" evidence="3">
    <location>
        <begin position="255"/>
        <end position="274"/>
    </location>
</feature>
<evidence type="ECO:0000313" key="6">
    <source>
        <dbReference type="Proteomes" id="UP000886523"/>
    </source>
</evidence>
<evidence type="ECO:0000256" key="3">
    <source>
        <dbReference type="SAM" id="MobiDB-lite"/>
    </source>
</evidence>
<dbReference type="GO" id="GO:0005634">
    <property type="term" value="C:nucleus"/>
    <property type="evidence" value="ECO:0007669"/>
    <property type="project" value="UniProtKB-SubCell"/>
</dbReference>
<feature type="compositionally biased region" description="Acidic residues" evidence="3">
    <location>
        <begin position="333"/>
        <end position="345"/>
    </location>
</feature>
<proteinExistence type="predicted"/>
<feature type="region of interest" description="Disordered" evidence="3">
    <location>
        <begin position="1"/>
        <end position="29"/>
    </location>
</feature>
<feature type="compositionally biased region" description="Polar residues" evidence="3">
    <location>
        <begin position="1"/>
        <end position="27"/>
    </location>
</feature>
<keyword evidence="6" id="KW-1185">Reference proteome</keyword>